<evidence type="ECO:0000313" key="4">
    <source>
        <dbReference type="Proteomes" id="UP001652503"/>
    </source>
</evidence>
<keyword evidence="4" id="KW-1185">Reference proteome</keyword>
<feature type="domain" description="HTH merR-type" evidence="2">
    <location>
        <begin position="10"/>
        <end position="78"/>
    </location>
</feature>
<feature type="compositionally biased region" description="Low complexity" evidence="1">
    <location>
        <begin position="93"/>
        <end position="114"/>
    </location>
</feature>
<feature type="region of interest" description="Disordered" evidence="1">
    <location>
        <begin position="93"/>
        <end position="196"/>
    </location>
</feature>
<dbReference type="RefSeq" id="WP_263721242.1">
    <property type="nucleotide sequence ID" value="NZ_JAOWLA010000006.1"/>
</dbReference>
<sequence length="244" mass="25621">MPKSAEAFRTISEVGEALDTPAHVLRFWESQFAQIKPMKRAGGRRYYRPQDIALLAGIKKLLHDDGITIRGVKKILRENGVKYVAALAPAAEGSSGAEASQTPPSAAVTSAPVSAPVPPITAPAPPVSAPAAPSPVARPTAAPRPAPRPSADDNQPFLPFGLGDASPAPEAPMEVDVPPQPDTRDGTVHAFPSGEAAQAVPLAVRIRAMDPAAVARNRPILRRVHDRLQALAERRRTAGTPPEG</sequence>
<dbReference type="CDD" id="cd04765">
    <property type="entry name" value="HTH_MlrA-like_sg2"/>
    <property type="match status" value="1"/>
</dbReference>
<evidence type="ECO:0000259" key="2">
    <source>
        <dbReference type="PROSITE" id="PS50937"/>
    </source>
</evidence>
<evidence type="ECO:0000313" key="3">
    <source>
        <dbReference type="EMBL" id="MCV2864727.1"/>
    </source>
</evidence>
<dbReference type="InterPro" id="IPR000551">
    <property type="entry name" value="MerR-type_HTH_dom"/>
</dbReference>
<dbReference type="InterPro" id="IPR009061">
    <property type="entry name" value="DNA-bd_dom_put_sf"/>
</dbReference>
<feature type="compositionally biased region" description="Pro residues" evidence="1">
    <location>
        <begin position="115"/>
        <end position="128"/>
    </location>
</feature>
<organism evidence="3 4">
    <name type="scientific">Albidovulum sediminicola</name>
    <dbReference type="NCBI Taxonomy" id="2984331"/>
    <lineage>
        <taxon>Bacteria</taxon>
        <taxon>Pseudomonadati</taxon>
        <taxon>Pseudomonadota</taxon>
        <taxon>Alphaproteobacteria</taxon>
        <taxon>Rhodobacterales</taxon>
        <taxon>Paracoccaceae</taxon>
        <taxon>Albidovulum</taxon>
    </lineage>
</organism>
<dbReference type="PROSITE" id="PS50937">
    <property type="entry name" value="HTH_MERR_2"/>
    <property type="match status" value="1"/>
</dbReference>
<dbReference type="SUPFAM" id="SSF46955">
    <property type="entry name" value="Putative DNA-binding domain"/>
    <property type="match status" value="1"/>
</dbReference>
<comment type="caution">
    <text evidence="3">The sequence shown here is derived from an EMBL/GenBank/DDBJ whole genome shotgun (WGS) entry which is preliminary data.</text>
</comment>
<accession>A0ABT2Z136</accession>
<proteinExistence type="predicted"/>
<feature type="compositionally biased region" description="Low complexity" evidence="1">
    <location>
        <begin position="129"/>
        <end position="141"/>
    </location>
</feature>
<name>A0ABT2Z136_9RHOB</name>
<dbReference type="Pfam" id="PF13411">
    <property type="entry name" value="MerR_1"/>
    <property type="match status" value="1"/>
</dbReference>
<evidence type="ECO:0000256" key="1">
    <source>
        <dbReference type="SAM" id="MobiDB-lite"/>
    </source>
</evidence>
<dbReference type="SMART" id="SM00422">
    <property type="entry name" value="HTH_MERR"/>
    <property type="match status" value="1"/>
</dbReference>
<dbReference type="EMBL" id="JAOWLA010000006">
    <property type="protein sequence ID" value="MCV2864727.1"/>
    <property type="molecule type" value="Genomic_DNA"/>
</dbReference>
<dbReference type="Proteomes" id="UP001652503">
    <property type="component" value="Unassembled WGS sequence"/>
</dbReference>
<gene>
    <name evidence="3" type="ORF">OE647_08250</name>
</gene>
<reference evidence="3 4" key="1">
    <citation type="submission" date="2022-10" db="EMBL/GenBank/DDBJ databases">
        <title>Defluviimonas sp. nov., isolated from ocean surface water.</title>
        <authorList>
            <person name="He W."/>
            <person name="Wang L."/>
            <person name="Zhang D.-F."/>
        </authorList>
    </citation>
    <scope>NUCLEOTIDE SEQUENCE [LARGE SCALE GENOMIC DNA]</scope>
    <source>
        <strain evidence="3 4">WL0075</strain>
    </source>
</reference>
<protein>
    <submittedName>
        <fullName evidence="3">MerR family transcriptional regulator</fullName>
    </submittedName>
</protein>
<dbReference type="Gene3D" id="1.10.1660.10">
    <property type="match status" value="1"/>
</dbReference>